<dbReference type="Proteomes" id="UP001348817">
    <property type="component" value="Chromosome"/>
</dbReference>
<evidence type="ECO:0000256" key="3">
    <source>
        <dbReference type="SAM" id="SignalP"/>
    </source>
</evidence>
<evidence type="ECO:0000256" key="2">
    <source>
        <dbReference type="ARBA" id="ARBA00022737"/>
    </source>
</evidence>
<evidence type="ECO:0000313" key="5">
    <source>
        <dbReference type="Proteomes" id="UP001348817"/>
    </source>
</evidence>
<keyword evidence="2" id="KW-0677">Repeat</keyword>
<evidence type="ECO:0000313" key="4">
    <source>
        <dbReference type="EMBL" id="BDD08524.1"/>
    </source>
</evidence>
<dbReference type="RefSeq" id="WP_338393779.1">
    <property type="nucleotide sequence ID" value="NZ_AP025314.1"/>
</dbReference>
<dbReference type="PANTHER" id="PTHR47566:SF1">
    <property type="entry name" value="PROTEIN NUD1"/>
    <property type="match status" value="1"/>
</dbReference>
<keyword evidence="3" id="KW-0732">Signal</keyword>
<keyword evidence="5" id="KW-1185">Reference proteome</keyword>
<dbReference type="PANTHER" id="PTHR47566">
    <property type="match status" value="1"/>
</dbReference>
<organism evidence="4 5">
    <name type="scientific">Fulvitalea axinellae</name>
    <dbReference type="NCBI Taxonomy" id="1182444"/>
    <lineage>
        <taxon>Bacteria</taxon>
        <taxon>Pseudomonadati</taxon>
        <taxon>Bacteroidota</taxon>
        <taxon>Cytophagia</taxon>
        <taxon>Cytophagales</taxon>
        <taxon>Persicobacteraceae</taxon>
        <taxon>Fulvitalea</taxon>
    </lineage>
</organism>
<feature type="signal peptide" evidence="3">
    <location>
        <begin position="1"/>
        <end position="21"/>
    </location>
</feature>
<accession>A0AAU9D285</accession>
<dbReference type="InterPro" id="IPR052574">
    <property type="entry name" value="CDIRP"/>
</dbReference>
<sequence>MSIFNKLLVVCLLLTGVVAQAQTYSEEDVQALLALKAKYDTKDSYNWSAEKPVKDWYRISWNDEEPKRLTSLYISRNDMTGDIDLNSLPNLRRLRIYTPFVTSVKYDKLTKLEHLKIDMDTEAVEVANLFGLRELEIGGTSSSIRDIKLRNLPNLESIAFKYMGLNSLEMSDIGKVRQLFVERMSLDAIPLSEFAHITSIRMSYLKFDDPKFFGQFPELTEIRAVGNSFAGLDLSGNPKLTYVDITNNDLLISSLPLKQEQWTTYKYVTNGTVLSKMSVPLGGVLDYSKEAEREGQATEFLWFNGENGEPVTSVQNDGGGRFTFTETGTFFLRMKNPLFPDLGNGTGLKTQPVVVFESNPPAGFHTEDYKNLLAIRYGESTNNINWADGVDPLTWNGVVWTDETPKRVKELAGSIKNRGKIDFSVFEKLEKFSMHPYRLSEVVFENMPLLKSLNLTASMKAATFRNLPELTRLEFSAHQSTKLVLEQIPKLERLSLRSLKVSSIDLSVFPELNDVELAYGKFESIKFPSTVKIRRLQLQEGSLHKLDLSEFTNLFMLYVQGNALPFSSLATIPNRDKISYLDISEQESVLEPATILASETVDYSAEANILGQATDFTWFKSDDSPAGDAVTQAGQGVFVFHEKGEFYCQMTNGSFPGMTLRTQPITVKLGFEPSDLQTLKALKATHDSENQLNWTASVPTKDWEGVSWNDEDPKRVVGLNLNGKKLVGQLDLSAFDKLTDLRVRQNSLTRITLPDTYGMLVLDCSENKLEGSLDLSEESKLLSLECADNKLTNLVLPTTGTLTSLNCSKNQLASIDFGTTSNLVSLDVSDNKLTTIDISKLSALFYLNFENNQIENLSVSHLLILTTLKANNNKLSSLDIQALRYLNVLECSDNQLTELKLPPSGDLKRLDCSDNQLSEIRLNYHGSFEYIDCSNNQIAYMRNGSHGRYLRHFDLRGNKLDFQDLFEVKVLVDKAGIYTNQTPVITPSFLSESLGTVHLSRQKGDADYPTKFEWKEGERTMDDWNVEPTSPGFFKFHRSGEYRCVMTNEAFPDLSLTSEAITLSLRKVTVEEDVVTEDIFVGQKTSESLTGGRMSVGGKLYIKNGEETLPEGTHEINIRFEPTNKSYERWAEKRMIVVKKRESNFVWNNPIDKLGIGNSLTLDITTDSNAPISLTTSTPDLLTIDGLKITAVKGGDAQLSVKQEENEKYKASEVHSVTILIKKSAKLITAPSLSAITYGQNVGDSELTGGQADVSGSFAFVDPDMKPNAGEHKVKVLFTPEDTERYLSFEIDVPLTVHKAVPTLVWTNTFEKLGIGNSEMLEFTSDSEGSVKLTTTTPDLITIDGLIVTAVKGGEARLSFWQEANGNYESSKTHSVTVLIRQSAQLVTAPSLSDITYGQKVGDSQLTGGQANVPGSFAFVAPDMKPDAGEYDVKVLFTPEDTERYLPFEINLRLIVRKAPANLAWEGVLATMEVNASFTVTSSSDSDAEMMFSASDSEVLSVSSGRVTALKPGLAILEVRQAETDNFLGAVLSQEVKVLKRSQSVFWKQELPKLIVGESFTVSAEASSGLFLDLEVIQDENDPVVNLDGMKVTAIKTGTVTLRLVQKGDGLYERAESELRTLTVNPRTLSVPELEMALYPNPAQDMLHVKGLSGGFEYRIVNNSGLKVADGTAVRGSIDVSGLPAGIYTFLTEGGRFRSRFVKR</sequence>
<proteinExistence type="predicted"/>
<dbReference type="SUPFAM" id="SSF52058">
    <property type="entry name" value="L domain-like"/>
    <property type="match status" value="2"/>
</dbReference>
<keyword evidence="1" id="KW-0433">Leucine-rich repeat</keyword>
<reference evidence="4 5" key="1">
    <citation type="submission" date="2021-12" db="EMBL/GenBank/DDBJ databases">
        <title>Genome sequencing of bacteria with rrn-lacking chromosome and rrn-plasmid.</title>
        <authorList>
            <person name="Anda M."/>
            <person name="Iwasaki W."/>
        </authorList>
    </citation>
    <scope>NUCLEOTIDE SEQUENCE [LARGE SCALE GENOMIC DNA]</scope>
    <source>
        <strain evidence="4 5">DSM 100852</strain>
    </source>
</reference>
<protein>
    <recommendedName>
        <fullName evidence="6">Por secretion system C-terminal sorting domain-containing protein</fullName>
    </recommendedName>
</protein>
<dbReference type="Gene3D" id="3.80.10.10">
    <property type="entry name" value="Ribonuclease Inhibitor"/>
    <property type="match status" value="3"/>
</dbReference>
<dbReference type="KEGG" id="fax:FUAX_09560"/>
<evidence type="ECO:0000256" key="1">
    <source>
        <dbReference type="ARBA" id="ARBA00022614"/>
    </source>
</evidence>
<feature type="chain" id="PRO_5043594321" description="Por secretion system C-terminal sorting domain-containing protein" evidence="3">
    <location>
        <begin position="22"/>
        <end position="1704"/>
    </location>
</feature>
<dbReference type="EMBL" id="AP025314">
    <property type="protein sequence ID" value="BDD08524.1"/>
    <property type="molecule type" value="Genomic_DNA"/>
</dbReference>
<name>A0AAU9D285_9BACT</name>
<dbReference type="InterPro" id="IPR032675">
    <property type="entry name" value="LRR_dom_sf"/>
</dbReference>
<dbReference type="GO" id="GO:0035591">
    <property type="term" value="F:signaling adaptor activity"/>
    <property type="evidence" value="ECO:0007669"/>
    <property type="project" value="TreeGrafter"/>
</dbReference>
<gene>
    <name evidence="4" type="ORF">FUAX_09560</name>
</gene>
<evidence type="ECO:0008006" key="6">
    <source>
        <dbReference type="Google" id="ProtNLM"/>
    </source>
</evidence>
<dbReference type="SUPFAM" id="SSF52047">
    <property type="entry name" value="RNI-like"/>
    <property type="match status" value="1"/>
</dbReference>